<organism evidence="1 2">
    <name type="scientific">Persea americana</name>
    <name type="common">Avocado</name>
    <dbReference type="NCBI Taxonomy" id="3435"/>
    <lineage>
        <taxon>Eukaryota</taxon>
        <taxon>Viridiplantae</taxon>
        <taxon>Streptophyta</taxon>
        <taxon>Embryophyta</taxon>
        <taxon>Tracheophyta</taxon>
        <taxon>Spermatophyta</taxon>
        <taxon>Magnoliopsida</taxon>
        <taxon>Magnoliidae</taxon>
        <taxon>Laurales</taxon>
        <taxon>Lauraceae</taxon>
        <taxon>Persea</taxon>
    </lineage>
</organism>
<evidence type="ECO:0000313" key="1">
    <source>
        <dbReference type="EMBL" id="KAJ8637375.1"/>
    </source>
</evidence>
<accession>A0ACC2LVC6</accession>
<comment type="caution">
    <text evidence="1">The sequence shown here is derived from an EMBL/GenBank/DDBJ whole genome shotgun (WGS) entry which is preliminary data.</text>
</comment>
<keyword evidence="2" id="KW-1185">Reference proteome</keyword>
<protein>
    <submittedName>
        <fullName evidence="1">Uncharacterized protein</fullName>
    </submittedName>
</protein>
<reference evidence="1 2" key="1">
    <citation type="journal article" date="2022" name="Hortic Res">
        <title>A haplotype resolved chromosomal level avocado genome allows analysis of novel avocado genes.</title>
        <authorList>
            <person name="Nath O."/>
            <person name="Fletcher S.J."/>
            <person name="Hayward A."/>
            <person name="Shaw L.M."/>
            <person name="Masouleh A.K."/>
            <person name="Furtado A."/>
            <person name="Henry R.J."/>
            <person name="Mitter N."/>
        </authorList>
    </citation>
    <scope>NUCLEOTIDE SEQUENCE [LARGE SCALE GENOMIC DNA]</scope>
    <source>
        <strain evidence="2">cv. Hass</strain>
    </source>
</reference>
<dbReference type="Proteomes" id="UP001234297">
    <property type="component" value="Chromosome 3"/>
</dbReference>
<name>A0ACC2LVC6_PERAE</name>
<dbReference type="EMBL" id="CM056811">
    <property type="protein sequence ID" value="KAJ8637375.1"/>
    <property type="molecule type" value="Genomic_DNA"/>
</dbReference>
<proteinExistence type="predicted"/>
<gene>
    <name evidence="1" type="ORF">MRB53_011642</name>
</gene>
<sequence>MSAKLLQALTDENPDLQKQIGCMTGIFQLFDRHHILSAKRINGHTPKRLFPGHSQLNGSSPGVETIAYSPQTALERNLSKNVNENQRNSIESSRASFSSSCSSSFSSLDCNKTTQAERPSFDRTNPLERSSRNSPKSKNSDINSRPNNYALCRDQPHYPLSGRDSLDLRDVVKDSIYRDAHALSVKTIPGEEPIKHVLKHRDSPRPVQLSKSVDGSAAVGINGKPKLPSDFSESLQVLAKLKEAPWFFDEVREPLRSPSETKYSSFSASKDAPRFSYDGREISRPSIDSRDGSKSTLKQREHPRLSLDSREGSMRSNNFDTKSSKSNLFPALNLEKELASSKRPPSVVAKLMGLEAMPNSSTAVHEQMGWMKDSPDDDRIFDGERNAINLSKVSKATEDGKQDRSSRSPRGSFKDPISPRRRNPDLVMKPISSSRFPIETAPWRQPDRAHSPQKAALKHREANAKPPTPISVYSEIEKRLKELEFHQSGKDLRALKQILDAIQSKGLLENNREDQAPHFQKNYDNQNPLGLDRNPRFENRRNIQSSQLISSPTRGSSANPRSFESPIVIMKPAKFINRSTDPTSSVIPLDGLSGVHKFQSGDAAGGKRVSVNTRTVKDPTPKVILRGPITPNLGSVNKKINGKNEDNSSEKPRMRLTQISSRPQPRESTSGSSMKSSGSLSPRLQQKKLNLEKKSRPPIPLADSSKSRRQTLKQQSESGSSGGKHRPKPAHAQQNDDQSSDISSETRKLSYQGDEISVQSDSNISLASQMDSEVTSADRSIELDFFQPSNSNQSPAQRATNDMVSSIVQKKSFPSMSEDGLSVELTVVAPEQPSPVSVLDVSFYKDDLPPSPVKKSEDPFKDDESRNLDGVSGEEYWNQMDLDTRHPDISSRINHKKLENIERLVQKLRRLNSAHDEVAKDHIASLCENANPDHRYVSEILLASGLLLKDLSSGPTQIQLHPSGQPINPDLFLVLEQTKISCFSKTESACENLLRSKSDKEKLHRKLLFDTVNEILIHKLSLAGPQPEPWLQPTKLAGMIPSGQRLLKELCLEIDRLQSVSLEGSLDDSDDGLKSILREDVMHQVDSWKDFRREVSSVVLDIERSVFKDLVDEIVTGESSASLQAKRSRRRRQLFSK</sequence>
<evidence type="ECO:0000313" key="2">
    <source>
        <dbReference type="Proteomes" id="UP001234297"/>
    </source>
</evidence>